<organism evidence="2 3">
    <name type="scientific">Candidatus Vogelbacteria bacterium RIFOXYD1_FULL_46_19</name>
    <dbReference type="NCBI Taxonomy" id="1802439"/>
    <lineage>
        <taxon>Bacteria</taxon>
        <taxon>Candidatus Vogeliibacteriota</taxon>
    </lineage>
</organism>
<reference evidence="2 3" key="1">
    <citation type="journal article" date="2016" name="Nat. Commun.">
        <title>Thousands of microbial genomes shed light on interconnected biogeochemical processes in an aquifer system.</title>
        <authorList>
            <person name="Anantharaman K."/>
            <person name="Brown C.T."/>
            <person name="Hug L.A."/>
            <person name="Sharon I."/>
            <person name="Castelle C.J."/>
            <person name="Probst A.J."/>
            <person name="Thomas B.C."/>
            <person name="Singh A."/>
            <person name="Wilkins M.J."/>
            <person name="Karaoz U."/>
            <person name="Brodie E.L."/>
            <person name="Williams K.H."/>
            <person name="Hubbard S.S."/>
            <person name="Banfield J.F."/>
        </authorList>
    </citation>
    <scope>NUCLEOTIDE SEQUENCE [LARGE SCALE GENOMIC DNA]</scope>
</reference>
<evidence type="ECO:0000313" key="3">
    <source>
        <dbReference type="Proteomes" id="UP000177838"/>
    </source>
</evidence>
<proteinExistence type="predicted"/>
<sequence>MILIGASDPVGALSGETIHSLTVTPRKGERGMVAVASSISSRPWVGTIALEWDKDKLVIDGHAPFVGPSDRVGQAYSDGYNHWVEVQIGNDRFTSSEKRTSVACYVPDANLLCRYWTGNATVEEVKAAVKAEKMATTAKEALITEIRKHFVQASNLRQQVDELQVLLDESRHSHQIQVKSLLHKIEDLRDQRSELQDSHRRLSTKLENLRASRLLRLAKFFGVTY</sequence>
<comment type="caution">
    <text evidence="2">The sequence shown here is derived from an EMBL/GenBank/DDBJ whole genome shotgun (WGS) entry which is preliminary data.</text>
</comment>
<dbReference type="EMBL" id="MHTK01000006">
    <property type="protein sequence ID" value="OHA59568.1"/>
    <property type="molecule type" value="Genomic_DNA"/>
</dbReference>
<dbReference type="AlphaFoldDB" id="A0A1G2QGM8"/>
<name>A0A1G2QGM8_9BACT</name>
<keyword evidence="1" id="KW-0175">Coiled coil</keyword>
<feature type="coiled-coil region" evidence="1">
    <location>
        <begin position="153"/>
        <end position="212"/>
    </location>
</feature>
<dbReference type="Proteomes" id="UP000177838">
    <property type="component" value="Unassembled WGS sequence"/>
</dbReference>
<gene>
    <name evidence="2" type="ORF">A2589_01755</name>
</gene>
<accession>A0A1G2QGM8</accession>
<evidence type="ECO:0000256" key="1">
    <source>
        <dbReference type="SAM" id="Coils"/>
    </source>
</evidence>
<protein>
    <submittedName>
        <fullName evidence="2">Uncharacterized protein</fullName>
    </submittedName>
</protein>
<evidence type="ECO:0000313" key="2">
    <source>
        <dbReference type="EMBL" id="OHA59568.1"/>
    </source>
</evidence>